<name>A0ABN9MBP4_9NEOB</name>
<dbReference type="Proteomes" id="UP001176940">
    <property type="component" value="Unassembled WGS sequence"/>
</dbReference>
<comment type="caution">
    <text evidence="7">The sequence shown here is derived from an EMBL/GenBank/DDBJ whole genome shotgun (WGS) entry which is preliminary data.</text>
</comment>
<dbReference type="InterPro" id="IPR001314">
    <property type="entry name" value="Peptidase_S1A"/>
</dbReference>
<evidence type="ECO:0000259" key="6">
    <source>
        <dbReference type="PROSITE" id="PS50240"/>
    </source>
</evidence>
<dbReference type="EMBL" id="CAUEEQ010051479">
    <property type="protein sequence ID" value="CAJ0961129.1"/>
    <property type="molecule type" value="Genomic_DNA"/>
</dbReference>
<gene>
    <name evidence="7" type="ORF">RIMI_LOCUS17562717</name>
</gene>
<evidence type="ECO:0000256" key="3">
    <source>
        <dbReference type="ARBA" id="ARBA00022825"/>
    </source>
</evidence>
<dbReference type="InterPro" id="IPR018114">
    <property type="entry name" value="TRYPSIN_HIS"/>
</dbReference>
<dbReference type="InterPro" id="IPR009003">
    <property type="entry name" value="Peptidase_S1_PA"/>
</dbReference>
<dbReference type="PROSITE" id="PS00134">
    <property type="entry name" value="TRYPSIN_HIS"/>
    <property type="match status" value="2"/>
</dbReference>
<dbReference type="InterPro" id="IPR050127">
    <property type="entry name" value="Serine_Proteases_S1"/>
</dbReference>
<evidence type="ECO:0000256" key="5">
    <source>
        <dbReference type="RuleBase" id="RU363034"/>
    </source>
</evidence>
<dbReference type="InterPro" id="IPR043504">
    <property type="entry name" value="Peptidase_S1_PA_chymotrypsin"/>
</dbReference>
<dbReference type="Pfam" id="PF00089">
    <property type="entry name" value="Trypsin"/>
    <property type="match status" value="2"/>
</dbReference>
<accession>A0ABN9MBP4</accession>
<protein>
    <recommendedName>
        <fullName evidence="6">Peptidase S1 domain-containing protein</fullName>
    </recommendedName>
</protein>
<keyword evidence="1 5" id="KW-0645">Protease</keyword>
<evidence type="ECO:0000256" key="1">
    <source>
        <dbReference type="ARBA" id="ARBA00022670"/>
    </source>
</evidence>
<evidence type="ECO:0000256" key="4">
    <source>
        <dbReference type="ARBA" id="ARBA00023157"/>
    </source>
</evidence>
<organism evidence="7 8">
    <name type="scientific">Ranitomeya imitator</name>
    <name type="common">mimic poison frog</name>
    <dbReference type="NCBI Taxonomy" id="111125"/>
    <lineage>
        <taxon>Eukaryota</taxon>
        <taxon>Metazoa</taxon>
        <taxon>Chordata</taxon>
        <taxon>Craniata</taxon>
        <taxon>Vertebrata</taxon>
        <taxon>Euteleostomi</taxon>
        <taxon>Amphibia</taxon>
        <taxon>Batrachia</taxon>
        <taxon>Anura</taxon>
        <taxon>Neobatrachia</taxon>
        <taxon>Hyloidea</taxon>
        <taxon>Dendrobatidae</taxon>
        <taxon>Dendrobatinae</taxon>
        <taxon>Ranitomeya</taxon>
    </lineage>
</organism>
<feature type="domain" description="Peptidase S1" evidence="6">
    <location>
        <begin position="183"/>
        <end position="407"/>
    </location>
</feature>
<dbReference type="InterPro" id="IPR033116">
    <property type="entry name" value="TRYPSIN_SER"/>
</dbReference>
<dbReference type="InterPro" id="IPR036397">
    <property type="entry name" value="RNaseH_sf"/>
</dbReference>
<evidence type="ECO:0000313" key="8">
    <source>
        <dbReference type="Proteomes" id="UP001176940"/>
    </source>
</evidence>
<sequence>MPFIFYWVSKFKTSPFSTNDAERPGQPRVVVVPEIVDAVPNLILENQRISAKAIVDIMGISHEHVCIIIHEHLDMKTLSAKWVRKCLTTDQKSMRVKTSRSICQHFQTDKNFLDRPVTMEKIWIYLYDPQTKEQLKEWRHSCSPRPEKIRVIYLTYNSGAKSVSWDLGCGHTCIMHGYSIERIIGGEECLPHSQPWQVALYYFDKFICGGVLINGFWVLTAAHCNVSNIQVRLGEHNLNVDEGTEQFTYAAKICPHENYSLQTYDNDIMLLKLATPARLNEYVNIISLCDIETLEHCDNCLISGWGTTTSPQETYPDVLRCLNVTTFPDAECQQFYDDGSITENMFCAGHRDGGKDSCQGDSGGPLVCGSHLCGIISWGDPICGQPDKPGVYTKVCNYLAWINYVMETEDGRILEEKEVGTEGENFLSAKHLTMYRLLLAALLGVVVQGRYYNRIIGGSECVPNSQPWQVSIHYFDQHACGGILIDQNWVLTAAHCKLPNLQIRLGDHNIQNYEGTEQFSYADKICDHPEFNPETYDNDIMLLKLPSPVTLNEHVQTIPLGCPTPSDGTGCLASGWGSTTSSDTTFPAALQCVNVEIVADDVCRDAYPGEITENMLCAGVMEGGKDTCQGDSGGPLVCNSQLSGITSWGNIPCAEAEKPGVYTRLCNYLDWIRDTIAKGDCLP</sequence>
<dbReference type="PANTHER" id="PTHR24264:SF72">
    <property type="entry name" value="TRYPSIN"/>
    <property type="match status" value="1"/>
</dbReference>
<dbReference type="PANTHER" id="PTHR24264">
    <property type="entry name" value="TRYPSIN-RELATED"/>
    <property type="match status" value="1"/>
</dbReference>
<dbReference type="Gene3D" id="3.30.420.10">
    <property type="entry name" value="Ribonuclease H-like superfamily/Ribonuclease H"/>
    <property type="match status" value="1"/>
</dbReference>
<dbReference type="InterPro" id="IPR001254">
    <property type="entry name" value="Trypsin_dom"/>
</dbReference>
<keyword evidence="4" id="KW-1015">Disulfide bond</keyword>
<proteinExistence type="predicted"/>
<dbReference type="PROSITE" id="PS00135">
    <property type="entry name" value="TRYPSIN_SER"/>
    <property type="match status" value="2"/>
</dbReference>
<dbReference type="CDD" id="cd00190">
    <property type="entry name" value="Tryp_SPc"/>
    <property type="match status" value="2"/>
</dbReference>
<evidence type="ECO:0000313" key="7">
    <source>
        <dbReference type="EMBL" id="CAJ0961129.1"/>
    </source>
</evidence>
<reference evidence="7" key="1">
    <citation type="submission" date="2023-07" db="EMBL/GenBank/DDBJ databases">
        <authorList>
            <person name="Stuckert A."/>
        </authorList>
    </citation>
    <scope>NUCLEOTIDE SEQUENCE</scope>
</reference>
<dbReference type="SMART" id="SM00020">
    <property type="entry name" value="Tryp_SPc"/>
    <property type="match status" value="2"/>
</dbReference>
<evidence type="ECO:0000256" key="2">
    <source>
        <dbReference type="ARBA" id="ARBA00022801"/>
    </source>
</evidence>
<keyword evidence="8" id="KW-1185">Reference proteome</keyword>
<dbReference type="Gene3D" id="2.40.10.10">
    <property type="entry name" value="Trypsin-like serine proteases"/>
    <property type="match status" value="4"/>
</dbReference>
<keyword evidence="3 5" id="KW-0720">Serine protease</keyword>
<dbReference type="PROSITE" id="PS50240">
    <property type="entry name" value="TRYPSIN_DOM"/>
    <property type="match status" value="2"/>
</dbReference>
<dbReference type="SUPFAM" id="SSF50494">
    <property type="entry name" value="Trypsin-like serine proteases"/>
    <property type="match status" value="2"/>
</dbReference>
<keyword evidence="2 5" id="KW-0378">Hydrolase</keyword>
<feature type="domain" description="Peptidase S1" evidence="6">
    <location>
        <begin position="455"/>
        <end position="677"/>
    </location>
</feature>
<dbReference type="PRINTS" id="PR00722">
    <property type="entry name" value="CHYMOTRYPSIN"/>
</dbReference>